<dbReference type="EMBL" id="MZZM01000035">
    <property type="protein sequence ID" value="ORJ53729.1"/>
    <property type="molecule type" value="Genomic_DNA"/>
</dbReference>
<protein>
    <recommendedName>
        <fullName evidence="1">TniQ domain-containing protein</fullName>
    </recommendedName>
</protein>
<dbReference type="AlphaFoldDB" id="A0A1X0XLF0"/>
<dbReference type="Pfam" id="PF06527">
    <property type="entry name" value="TniQ"/>
    <property type="match status" value="1"/>
</dbReference>
<dbReference type="RefSeq" id="WP_084953670.1">
    <property type="nucleotide sequence ID" value="NZ_MZZM01000035.1"/>
</dbReference>
<sequence length="178" mass="19660">MATRGLLPSRPALDERESLDSFLERLAIANGLSPPQVLRLLTAAEHSGSPGAAFMMIKPDPLIISRIARLTGVDGASVADATLLRFDDGLPLYLDGLDPLRRHTFRHVVTQGWFPQFGSQLCPLCLAEDGIWALEWRLPLAATCPRHGVFLTTHCIGCGHRFRTHRYSPLRLSSIPEK</sequence>
<reference evidence="2 3" key="1">
    <citation type="submission" date="2017-03" db="EMBL/GenBank/DDBJ databases">
        <title>Genomic insights into Mycobacterium simiae human colonization.</title>
        <authorList>
            <person name="Steffani J.L."/>
            <person name="Brunck M.E."/>
            <person name="Cruz E."/>
            <person name="Montiel R."/>
            <person name="Barona F."/>
        </authorList>
    </citation>
    <scope>NUCLEOTIDE SEQUENCE [LARGE SCALE GENOMIC DNA]</scope>
    <source>
        <strain evidence="2 3">MsiGto</strain>
    </source>
</reference>
<gene>
    <name evidence="2" type="ORF">B5M45_27560</name>
</gene>
<feature type="domain" description="TniQ" evidence="1">
    <location>
        <begin position="8"/>
        <end position="151"/>
    </location>
</feature>
<comment type="caution">
    <text evidence="2">The sequence shown here is derived from an EMBL/GenBank/DDBJ whole genome shotgun (WGS) entry which is preliminary data.</text>
</comment>
<name>A0A1X0XLF0_MYCSI</name>
<dbReference type="InterPro" id="IPR009492">
    <property type="entry name" value="TniQ"/>
</dbReference>
<evidence type="ECO:0000313" key="2">
    <source>
        <dbReference type="EMBL" id="ORJ53729.1"/>
    </source>
</evidence>
<evidence type="ECO:0000313" key="3">
    <source>
        <dbReference type="Proteomes" id="UP000193040"/>
    </source>
</evidence>
<proteinExistence type="predicted"/>
<dbReference type="Proteomes" id="UP000193040">
    <property type="component" value="Unassembled WGS sequence"/>
</dbReference>
<evidence type="ECO:0000259" key="1">
    <source>
        <dbReference type="Pfam" id="PF06527"/>
    </source>
</evidence>
<accession>A0A1X0XLF0</accession>
<keyword evidence="3" id="KW-1185">Reference proteome</keyword>
<organism evidence="2 3">
    <name type="scientific">Mycobacterium simiae</name>
    <name type="common">Mycobacterium habana</name>
    <dbReference type="NCBI Taxonomy" id="1784"/>
    <lineage>
        <taxon>Bacteria</taxon>
        <taxon>Bacillati</taxon>
        <taxon>Actinomycetota</taxon>
        <taxon>Actinomycetes</taxon>
        <taxon>Mycobacteriales</taxon>
        <taxon>Mycobacteriaceae</taxon>
        <taxon>Mycobacterium</taxon>
        <taxon>Mycobacterium simiae complex</taxon>
    </lineage>
</organism>